<keyword evidence="4 8" id="KW-0812">Transmembrane</keyword>
<evidence type="ECO:0000313" key="11">
    <source>
        <dbReference type="Proteomes" id="UP000000490"/>
    </source>
</evidence>
<dbReference type="Pfam" id="PF07690">
    <property type="entry name" value="MFS_1"/>
    <property type="match status" value="1"/>
</dbReference>
<evidence type="ECO:0000256" key="7">
    <source>
        <dbReference type="ARBA" id="ARBA00023136"/>
    </source>
</evidence>
<feature type="transmembrane region" description="Helical" evidence="8">
    <location>
        <begin position="320"/>
        <end position="340"/>
    </location>
</feature>
<feature type="transmembrane region" description="Helical" evidence="8">
    <location>
        <begin position="200"/>
        <end position="222"/>
    </location>
</feature>
<evidence type="ECO:0000256" key="1">
    <source>
        <dbReference type="ARBA" id="ARBA00004651"/>
    </source>
</evidence>
<feature type="domain" description="Major facilitator superfamily (MFS) profile" evidence="9">
    <location>
        <begin position="28"/>
        <end position="436"/>
    </location>
</feature>
<feature type="transmembrane region" description="Helical" evidence="8">
    <location>
        <begin position="65"/>
        <end position="88"/>
    </location>
</feature>
<evidence type="ECO:0000313" key="10">
    <source>
        <dbReference type="EMBL" id="AEI36101.1"/>
    </source>
</evidence>
<dbReference type="InterPro" id="IPR036259">
    <property type="entry name" value="MFS_trans_sf"/>
</dbReference>
<dbReference type="PROSITE" id="PS50850">
    <property type="entry name" value="MFS"/>
    <property type="match status" value="1"/>
</dbReference>
<proteinExistence type="predicted"/>
<sequence>MQIKLLFIIIVKNKFEIIEMQKKVSPKNIIFAGFATTVEYFDFALFTYVTIYISATFFPDNNSSVAILKTFGLFAAGYLMRPIGGIFFGNLGDKKGRKHVLIFTVALMFISTAMIAFTPGYGSLGIASVIIILLARMIQGFSIGGEYNGVLAVLSEGAPDSKRGLITAFGTFFSGLGVFLGTFIVYILTSFLNSDQMHAYGWRICFIVGAILAIVVLILQFASDESPEYLKSKEDGMLDDTPVVSAVKEYPYQIFIVFALAGYLGIVYYMVSGFIPTFLKSDLGYSVHTAMLMSMIAAFFYFTTAPIWGGLSDKIGRKKVLLISCIGIGTLIIPAFYIMTNTDSQIVITLIMTVIMLLISAATATFVVTINELFPTHLRFSGVATGYNISNALLGGTVPMVSAALVMYFGNVAPSFYALIASIIIVIIIATMPETKGIELEE</sequence>
<dbReference type="PANTHER" id="PTHR43528:SF1">
    <property type="entry name" value="ALPHA-KETOGLUTARATE PERMEASE"/>
    <property type="match status" value="1"/>
</dbReference>
<dbReference type="Proteomes" id="UP000000490">
    <property type="component" value="Chromosome"/>
</dbReference>
<dbReference type="SUPFAM" id="SSF103473">
    <property type="entry name" value="MFS general substrate transporter"/>
    <property type="match status" value="1"/>
</dbReference>
<keyword evidence="11" id="KW-1185">Reference proteome</keyword>
<feature type="transmembrane region" description="Helical" evidence="8">
    <location>
        <begin position="100"/>
        <end position="118"/>
    </location>
</feature>
<evidence type="ECO:0000256" key="2">
    <source>
        <dbReference type="ARBA" id="ARBA00022448"/>
    </source>
</evidence>
<dbReference type="InterPro" id="IPR011701">
    <property type="entry name" value="MFS"/>
</dbReference>
<feature type="transmembrane region" description="Helical" evidence="8">
    <location>
        <begin position="254"/>
        <end position="279"/>
    </location>
</feature>
<dbReference type="InterPro" id="IPR020846">
    <property type="entry name" value="MFS_dom"/>
</dbReference>
<accession>A0ABM5MAB2</accession>
<evidence type="ECO:0000256" key="5">
    <source>
        <dbReference type="ARBA" id="ARBA00022847"/>
    </source>
</evidence>
<keyword evidence="5" id="KW-0769">Symport</keyword>
<keyword evidence="3" id="KW-1003">Cell membrane</keyword>
<feature type="transmembrane region" description="Helical" evidence="8">
    <location>
        <begin position="389"/>
        <end position="409"/>
    </location>
</feature>
<feature type="transmembrane region" description="Helical" evidence="8">
    <location>
        <begin position="165"/>
        <end position="188"/>
    </location>
</feature>
<evidence type="ECO:0000256" key="8">
    <source>
        <dbReference type="SAM" id="Phobius"/>
    </source>
</evidence>
<reference evidence="10" key="1">
    <citation type="submission" date="2011-05" db="EMBL/GenBank/DDBJ databases">
        <authorList>
            <person name="Kuske C.R."/>
            <person name="Challacombe J.F."/>
            <person name="Siddaramappa S."/>
            <person name="Petersen J.M."/>
            <person name="Bruce D.C."/>
        </authorList>
    </citation>
    <scope>NUCLEOTIDE SEQUENCE</scope>
    <source>
        <strain evidence="10">TX077308</strain>
    </source>
</reference>
<evidence type="ECO:0000256" key="4">
    <source>
        <dbReference type="ARBA" id="ARBA00022692"/>
    </source>
</evidence>
<dbReference type="EMBL" id="CP002872">
    <property type="protein sequence ID" value="AEI36101.1"/>
    <property type="molecule type" value="Genomic_DNA"/>
</dbReference>
<gene>
    <name evidence="10" type="ordered locus">F7308_1175</name>
</gene>
<feature type="transmembrane region" description="Helical" evidence="8">
    <location>
        <begin position="285"/>
        <end position="308"/>
    </location>
</feature>
<dbReference type="PANTHER" id="PTHR43528">
    <property type="entry name" value="ALPHA-KETOGLUTARATE PERMEASE"/>
    <property type="match status" value="1"/>
</dbReference>
<feature type="transmembrane region" description="Helical" evidence="8">
    <location>
        <begin position="415"/>
        <end position="432"/>
    </location>
</feature>
<evidence type="ECO:0000256" key="6">
    <source>
        <dbReference type="ARBA" id="ARBA00022989"/>
    </source>
</evidence>
<dbReference type="Gene3D" id="1.20.1250.20">
    <property type="entry name" value="MFS general substrate transporter like domains"/>
    <property type="match status" value="2"/>
</dbReference>
<keyword evidence="6 8" id="KW-1133">Transmembrane helix</keyword>
<feature type="transmembrane region" description="Helical" evidence="8">
    <location>
        <begin position="29"/>
        <end position="53"/>
    </location>
</feature>
<organism evidence="10 11">
    <name type="scientific">Francisella salina</name>
    <dbReference type="NCBI Taxonomy" id="573569"/>
    <lineage>
        <taxon>Bacteria</taxon>
        <taxon>Pseudomonadati</taxon>
        <taxon>Pseudomonadota</taxon>
        <taxon>Gammaproteobacteria</taxon>
        <taxon>Thiotrichales</taxon>
        <taxon>Francisellaceae</taxon>
        <taxon>Francisella</taxon>
    </lineage>
</organism>
<evidence type="ECO:0000256" key="3">
    <source>
        <dbReference type="ARBA" id="ARBA00022475"/>
    </source>
</evidence>
<feature type="transmembrane region" description="Helical" evidence="8">
    <location>
        <begin position="346"/>
        <end position="368"/>
    </location>
</feature>
<protein>
    <submittedName>
        <fullName evidence="10">L-Proline/Glycine betaine transporter ProP</fullName>
    </submittedName>
</protein>
<keyword evidence="2" id="KW-0813">Transport</keyword>
<name>A0ABM5MAB2_FRAST</name>
<evidence type="ECO:0000259" key="9">
    <source>
        <dbReference type="PROSITE" id="PS50850"/>
    </source>
</evidence>
<keyword evidence="7 8" id="KW-0472">Membrane</keyword>
<dbReference type="InterPro" id="IPR051084">
    <property type="entry name" value="H+-coupled_symporters"/>
</dbReference>
<comment type="subcellular location">
    <subcellularLocation>
        <location evidence="1">Cell membrane</location>
        <topology evidence="1">Multi-pass membrane protein</topology>
    </subcellularLocation>
</comment>